<comment type="subcellular location">
    <subcellularLocation>
        <location evidence="1">Membrane</location>
        <topology evidence="1">Multi-pass membrane protein</topology>
    </subcellularLocation>
</comment>
<dbReference type="GO" id="GO:0005739">
    <property type="term" value="C:mitochondrion"/>
    <property type="evidence" value="ECO:0007669"/>
    <property type="project" value="TreeGrafter"/>
</dbReference>
<feature type="repeat" description="Solcar" evidence="6">
    <location>
        <begin position="4"/>
        <end position="104"/>
    </location>
</feature>
<evidence type="ECO:0000256" key="2">
    <source>
        <dbReference type="ARBA" id="ARBA00022448"/>
    </source>
</evidence>
<evidence type="ECO:0000256" key="6">
    <source>
        <dbReference type="PROSITE-ProRule" id="PRU00282"/>
    </source>
</evidence>
<keyword evidence="5 6" id="KW-0472">Membrane</keyword>
<keyword evidence="3 6" id="KW-0812">Transmembrane</keyword>
<dbReference type="PANTHER" id="PTHR46181">
    <property type="entry name" value="MITOCHONDRIAL GLYCINE TRANSPORTER"/>
    <property type="match status" value="1"/>
</dbReference>
<name>A0AA88KG65_NAELO</name>
<dbReference type="InterPro" id="IPR023395">
    <property type="entry name" value="MCP_dom_sf"/>
</dbReference>
<evidence type="ECO:0008006" key="10">
    <source>
        <dbReference type="Google" id="ProtNLM"/>
    </source>
</evidence>
<dbReference type="PANTHER" id="PTHR46181:SF3">
    <property type="entry name" value="MITOCHONDRIAL GLYCINE TRANSPORTER"/>
    <property type="match status" value="1"/>
</dbReference>
<reference evidence="8 9" key="1">
    <citation type="journal article" date="2018" name="BMC Genomics">
        <title>The genome of Naegleria lovaniensis, the basis for a comparative approach to unravel pathogenicity factors of the human pathogenic amoeba N. fowleri.</title>
        <authorList>
            <person name="Liechti N."/>
            <person name="Schurch N."/>
            <person name="Bruggmann R."/>
            <person name="Wittwer M."/>
        </authorList>
    </citation>
    <scope>NUCLEOTIDE SEQUENCE [LARGE SCALE GENOMIC DNA]</scope>
    <source>
        <strain evidence="8 9">ATCC 30569</strain>
    </source>
</reference>
<dbReference type="GeneID" id="68100967"/>
<keyword evidence="4" id="KW-0677">Repeat</keyword>
<feature type="repeat" description="Solcar" evidence="6">
    <location>
        <begin position="220"/>
        <end position="306"/>
    </location>
</feature>
<dbReference type="Gene3D" id="1.50.40.10">
    <property type="entry name" value="Mitochondrial carrier domain"/>
    <property type="match status" value="1"/>
</dbReference>
<dbReference type="Proteomes" id="UP000816034">
    <property type="component" value="Unassembled WGS sequence"/>
</dbReference>
<dbReference type="InterPro" id="IPR018108">
    <property type="entry name" value="MCP_transmembrane"/>
</dbReference>
<dbReference type="Pfam" id="PF00153">
    <property type="entry name" value="Mito_carr"/>
    <property type="match status" value="3"/>
</dbReference>
<evidence type="ECO:0000313" key="9">
    <source>
        <dbReference type="Proteomes" id="UP000816034"/>
    </source>
</evidence>
<gene>
    <name evidence="8" type="ORF">C9374_008513</name>
</gene>
<protein>
    <recommendedName>
        <fullName evidence="10">Solute carrier family 25 member 38 homolog</fullName>
    </recommendedName>
</protein>
<comment type="caution">
    <text evidence="8">The sequence shown here is derived from an EMBL/GenBank/DDBJ whole genome shotgun (WGS) entry which is preliminary data.</text>
</comment>
<evidence type="ECO:0000256" key="5">
    <source>
        <dbReference type="ARBA" id="ARBA00023136"/>
    </source>
</evidence>
<dbReference type="GO" id="GO:1904983">
    <property type="term" value="P:glycine import into mitochondrion"/>
    <property type="evidence" value="ECO:0007669"/>
    <property type="project" value="TreeGrafter"/>
</dbReference>
<proteinExistence type="inferred from homology"/>
<feature type="repeat" description="Solcar" evidence="6">
    <location>
        <begin position="114"/>
        <end position="202"/>
    </location>
</feature>
<accession>A0AA88KG65</accession>
<sequence length="309" mass="33800">MNKEKSYAHIIAGGVSGVFASIVTQPFDVLKTNLIGARERSNKSPIPLVHGKMQDKLQGTISFLTTIYKTEGVRGLWRGLVPTFWRYLPGGAMYFGSIHFLKIGPLNTKNNGLPQPVNDFLIGAISKSSATISTMPILVVKTRFESIEACEHLKSRSVLSTIKEIYGTGGMRGLFAGVTPTLIRDIPYSGLFYLFYRQSNDLLSFLVGHDLSAKTSTSNQIISVAAVSSLIAGASATLITHPFDLIRTRLQLPNQGGYSGFMDALVTIPKEEGLRTLFLRGIVPKIMKRGLAHAISWSLYESTVLMTTK</sequence>
<dbReference type="PRINTS" id="PR00926">
    <property type="entry name" value="MITOCARRIER"/>
</dbReference>
<dbReference type="GO" id="GO:0015187">
    <property type="term" value="F:glycine transmembrane transporter activity"/>
    <property type="evidence" value="ECO:0007669"/>
    <property type="project" value="TreeGrafter"/>
</dbReference>
<evidence type="ECO:0000256" key="7">
    <source>
        <dbReference type="RuleBase" id="RU000488"/>
    </source>
</evidence>
<keyword evidence="2 7" id="KW-0813">Transport</keyword>
<dbReference type="SUPFAM" id="SSF103506">
    <property type="entry name" value="Mitochondrial carrier"/>
    <property type="match status" value="1"/>
</dbReference>
<evidence type="ECO:0000313" key="8">
    <source>
        <dbReference type="EMBL" id="KAG2378370.1"/>
    </source>
</evidence>
<dbReference type="RefSeq" id="XP_044545632.1">
    <property type="nucleotide sequence ID" value="XM_044698598.1"/>
</dbReference>
<evidence type="ECO:0000256" key="1">
    <source>
        <dbReference type="ARBA" id="ARBA00004141"/>
    </source>
</evidence>
<dbReference type="PROSITE" id="PS50920">
    <property type="entry name" value="SOLCAR"/>
    <property type="match status" value="3"/>
</dbReference>
<evidence type="ECO:0000256" key="3">
    <source>
        <dbReference type="ARBA" id="ARBA00022692"/>
    </source>
</evidence>
<keyword evidence="9" id="KW-1185">Reference proteome</keyword>
<dbReference type="InterPro" id="IPR002067">
    <property type="entry name" value="MCP"/>
</dbReference>
<comment type="similarity">
    <text evidence="7">Belongs to the mitochondrial carrier (TC 2.A.29) family.</text>
</comment>
<dbReference type="AlphaFoldDB" id="A0AA88KG65"/>
<evidence type="ECO:0000256" key="4">
    <source>
        <dbReference type="ARBA" id="ARBA00022737"/>
    </source>
</evidence>
<dbReference type="EMBL" id="PYSW02000034">
    <property type="protein sequence ID" value="KAG2378370.1"/>
    <property type="molecule type" value="Genomic_DNA"/>
</dbReference>
<dbReference type="GO" id="GO:0016020">
    <property type="term" value="C:membrane"/>
    <property type="evidence" value="ECO:0007669"/>
    <property type="project" value="UniProtKB-SubCell"/>
</dbReference>
<organism evidence="8 9">
    <name type="scientific">Naegleria lovaniensis</name>
    <name type="common">Amoeba</name>
    <dbReference type="NCBI Taxonomy" id="51637"/>
    <lineage>
        <taxon>Eukaryota</taxon>
        <taxon>Discoba</taxon>
        <taxon>Heterolobosea</taxon>
        <taxon>Tetramitia</taxon>
        <taxon>Eutetramitia</taxon>
        <taxon>Vahlkampfiidae</taxon>
        <taxon>Naegleria</taxon>
    </lineage>
</organism>